<evidence type="ECO:0000313" key="3">
    <source>
        <dbReference type="Proteomes" id="UP000481454"/>
    </source>
</evidence>
<dbReference type="EMBL" id="JAALLZ010000006">
    <property type="protein sequence ID" value="NGU31090.1"/>
    <property type="molecule type" value="Genomic_DNA"/>
</dbReference>
<keyword evidence="1" id="KW-1133">Transmembrane helix</keyword>
<sequence length="50" mass="5581">MELMRDKIKENIIDKLTTGIAVLGVAIIYLLGAISTSFIGAYLLHIIYDR</sequence>
<keyword evidence="1" id="KW-0812">Transmembrane</keyword>
<evidence type="ECO:0000313" key="2">
    <source>
        <dbReference type="EMBL" id="NGU31090.1"/>
    </source>
</evidence>
<reference evidence="2 3" key="1">
    <citation type="submission" date="2020-02" db="EMBL/GenBank/DDBJ databases">
        <title>Genomic Insights into the Phylogeny and Genetic Plasticity of the Human and Animal Enteric Pathogen Clostridium perfringens.</title>
        <authorList>
            <person name="Feng Y."/>
            <person name="Hu Y."/>
        </authorList>
    </citation>
    <scope>NUCLEOTIDE SEQUENCE [LARGE SCALE GENOMIC DNA]</scope>
    <source>
        <strain evidence="2 3">CP-40</strain>
    </source>
</reference>
<organism evidence="2 3">
    <name type="scientific">Clostridium perfringens</name>
    <dbReference type="NCBI Taxonomy" id="1502"/>
    <lineage>
        <taxon>Bacteria</taxon>
        <taxon>Bacillati</taxon>
        <taxon>Bacillota</taxon>
        <taxon>Clostridia</taxon>
        <taxon>Eubacteriales</taxon>
        <taxon>Clostridiaceae</taxon>
        <taxon>Clostridium</taxon>
    </lineage>
</organism>
<dbReference type="Proteomes" id="UP000481454">
    <property type="component" value="Unassembled WGS sequence"/>
</dbReference>
<feature type="transmembrane region" description="Helical" evidence="1">
    <location>
        <begin position="20"/>
        <end position="48"/>
    </location>
</feature>
<keyword evidence="1" id="KW-0472">Membrane</keyword>
<protein>
    <submittedName>
        <fullName evidence="2">Uncharacterized protein</fullName>
    </submittedName>
</protein>
<dbReference type="AlphaFoldDB" id="A0AAP6WNW9"/>
<gene>
    <name evidence="2" type="ORF">G6Z34_13445</name>
</gene>
<accession>A0AAP6WNW9</accession>
<proteinExistence type="predicted"/>
<comment type="caution">
    <text evidence="2">The sequence shown here is derived from an EMBL/GenBank/DDBJ whole genome shotgun (WGS) entry which is preliminary data.</text>
</comment>
<name>A0AAP6WNW9_CLOPF</name>
<dbReference type="RefSeq" id="WP_164801021.1">
    <property type="nucleotide sequence ID" value="NZ_JAALLZ010000006.1"/>
</dbReference>
<evidence type="ECO:0000256" key="1">
    <source>
        <dbReference type="SAM" id="Phobius"/>
    </source>
</evidence>